<accession>A0AAW6QAK6</accession>
<dbReference type="PANTHER" id="PTHR35602">
    <property type="entry name" value="ESTERASE YQIA-RELATED"/>
    <property type="match status" value="1"/>
</dbReference>
<reference evidence="1" key="1">
    <citation type="submission" date="2023-03" db="EMBL/GenBank/DDBJ databases">
        <title>Classification of Bisgaard taxon 6 and taxon 10 as Exercitatus varius gen. nov., spec. nov.</title>
        <authorList>
            <person name="Christensen H."/>
        </authorList>
    </citation>
    <scope>NUCLEOTIDE SEQUENCE</scope>
    <source>
        <strain evidence="1">86116</strain>
    </source>
</reference>
<keyword evidence="1" id="KW-0378">Hydrolase</keyword>
<dbReference type="NCBIfam" id="NF003431">
    <property type="entry name" value="PRK04940.1"/>
    <property type="match status" value="1"/>
</dbReference>
<comment type="caution">
    <text evidence="1">The sequence shown here is derived from an EMBL/GenBank/DDBJ whole genome shotgun (WGS) entry which is preliminary data.</text>
</comment>
<protein>
    <submittedName>
        <fullName evidence="1">Alpha/beta hydrolase YcfP</fullName>
    </submittedName>
</protein>
<dbReference type="RefSeq" id="WP_202937132.1">
    <property type="nucleotide sequence ID" value="NZ_JARQTO010000016.1"/>
</dbReference>
<dbReference type="AlphaFoldDB" id="A0AAW6QAK6"/>
<name>A0AAW6QAK6_9PAST</name>
<proteinExistence type="predicted"/>
<sequence length="180" mass="21108">MIIYLHGFSSSHANDYGKLMQLRYIDEDVHFVNYSTMHPRHDMQHLLQEVHKLISRSPDKSPLICGLGLGGYWAERIGFLCGIKQVLFNPDLFPNETLQHKIDRPEEFEDIKTKCVSHFREKNKGRCLVFLASLDNHINANRTADELVPYYDIVWDDIETHEFDKIAQYVLAIRDFKNKD</sequence>
<dbReference type="GO" id="GO:0016787">
    <property type="term" value="F:hydrolase activity"/>
    <property type="evidence" value="ECO:0007669"/>
    <property type="project" value="UniProtKB-KW"/>
</dbReference>
<gene>
    <name evidence="1" type="primary">ycfP</name>
    <name evidence="1" type="ORF">P7M15_01815</name>
</gene>
<dbReference type="GeneID" id="93227544"/>
<dbReference type="Gene3D" id="3.40.50.1820">
    <property type="entry name" value="alpha/beta hydrolase"/>
    <property type="match status" value="1"/>
</dbReference>
<dbReference type="Pfam" id="PF05728">
    <property type="entry name" value="UPF0227"/>
    <property type="match status" value="1"/>
</dbReference>
<dbReference type="PANTHER" id="PTHR35602:SF2">
    <property type="entry name" value="UPF0227 PROTEIN YCFP"/>
    <property type="match status" value="1"/>
</dbReference>
<dbReference type="Proteomes" id="UP001214976">
    <property type="component" value="Unassembled WGS sequence"/>
</dbReference>
<dbReference type="EMBL" id="JARQTW010000002">
    <property type="protein sequence ID" value="MDG2949264.1"/>
    <property type="molecule type" value="Genomic_DNA"/>
</dbReference>
<organism evidence="1 2">
    <name type="scientific">Exercitatus varius</name>
    <dbReference type="NCBI Taxonomy" id="67857"/>
    <lineage>
        <taxon>Bacteria</taxon>
        <taxon>Pseudomonadati</taxon>
        <taxon>Pseudomonadota</taxon>
        <taxon>Gammaproteobacteria</taxon>
        <taxon>Pasteurellales</taxon>
        <taxon>Pasteurellaceae</taxon>
        <taxon>Exercitatus</taxon>
    </lineage>
</organism>
<evidence type="ECO:0000313" key="1">
    <source>
        <dbReference type="EMBL" id="MDG2949264.1"/>
    </source>
</evidence>
<dbReference type="InterPro" id="IPR029058">
    <property type="entry name" value="AB_hydrolase_fold"/>
</dbReference>
<evidence type="ECO:0000313" key="2">
    <source>
        <dbReference type="Proteomes" id="UP001214976"/>
    </source>
</evidence>
<dbReference type="SUPFAM" id="SSF53474">
    <property type="entry name" value="alpha/beta-Hydrolases"/>
    <property type="match status" value="1"/>
</dbReference>
<dbReference type="InterPro" id="IPR008886">
    <property type="entry name" value="UPF0227/Esterase_YqiA"/>
</dbReference>